<sequence>MKTNWLTLILILLFALRAAAEPPTAGGGDANGISTDFLIEMVIEAFREQSGKEPSAEEIAGVLNRTTVEYLDEGNYALAEPIARRALEFGEERLGAEHPDTLTSRNNLAMAYEAQGRYGEAEPLFRRALETRELVLGPEHPDTLASRNNLALLYQKQGRYGEAEPLYQEILAASKRALGGEHPQTLTTRNNLAALYQAQGRHREAEPIYQETLAARERVLGEDHPDTLMSRNNLAMLYETQGRYREAEPLYQKTLAASEHLLGKDHPSTLNTRNNLAALYEAQGRYGEAEPLLKETLATRERALGEEHPDTLGSLNNLAVLYQAQGRYGEAEPLLQRALETRERMLGPKHPNTLTSRNNLAMLYQTQGRYEKAESLLRRVLETCERKLGEEHPDTLISRNNLALLYQKQGRYGEAEPLLQRTLAVQELRLGDEHSDTLGSRNNLALLYGAQGRYGEAEPLYKRALETSERVLGKSHPDTLNIQFNLILLNIRREKLKTALAGLREMDGRLRRFVDAQLDTTQAEKTRRGWLRSKSNFQDVVHSLALRHPGMETRRLAADVLLGWQHLAGAGEALDARIARESDDPQVREVAEDLAASRARLSHLMNLPRPDPAAIAKGITEEQERLGALEVRLAGFSKEYRKHLEARQVSWQAVRERLPAGSALLLLRAFQPLDFKTGKLGEPRWLAMLIPAEPGEGPAIRLADLGSVSDINAAIIRSDAKGPKAADQQRYASLFGQWDRELAQYERLYLAPDGTLELVPFDSLILPDGRYWVERQTLHRLRAARDLLSADPVGWAKERSDVPIMGAADEKMGTAPGGAFAQPTLIALGGIDYEKFSATGGSRPSSASGSLGVSPTTRLTMNRRLRAERGAFGVLPHTGREVSAIVRQYKRITRQPARAWYGKEADEGRLKTLLSSTAQPPRVLHLATHGFFLEKKSGEGASMTERPMTLGGLALAGANRGMAGELGPDGEDGVLYPLEAQSLNLQGTELVVLSACDTGKGEVDVSDGVYGLTRAFRIAGARNVLMTLWPLNDALAKEFMEDFYCNWLGGEKSARCQGKPLPIAEALRQTRLDWIRSDDEQRRNSMIWAPYVLVE</sequence>
<evidence type="ECO:0000256" key="8">
    <source>
        <dbReference type="ARBA" id="ARBA00023175"/>
    </source>
</evidence>
<organism evidence="12">
    <name type="scientific">Candidatus Kentrum sp. SD</name>
    <dbReference type="NCBI Taxonomy" id="2126332"/>
    <lineage>
        <taxon>Bacteria</taxon>
        <taxon>Pseudomonadati</taxon>
        <taxon>Pseudomonadota</taxon>
        <taxon>Gammaproteobacteria</taxon>
        <taxon>Candidatus Kentrum</taxon>
    </lineage>
</organism>
<keyword evidence="5" id="KW-0677">Repeat</keyword>
<comment type="subcellular location">
    <subcellularLocation>
        <location evidence="1">Cytoplasm</location>
        <location evidence="1">Cytoskeleton</location>
    </subcellularLocation>
</comment>
<dbReference type="EMBL" id="CAADFR010000010">
    <property type="protein sequence ID" value="VFK37108.1"/>
    <property type="molecule type" value="Genomic_DNA"/>
</dbReference>
<keyword evidence="7" id="KW-0175">Coiled coil</keyword>
<keyword evidence="10" id="KW-0732">Signal</keyword>
<feature type="signal peptide" evidence="10">
    <location>
        <begin position="1"/>
        <end position="20"/>
    </location>
</feature>
<dbReference type="InterPro" id="IPR011990">
    <property type="entry name" value="TPR-like_helical_dom_sf"/>
</dbReference>
<dbReference type="GO" id="GO:0005737">
    <property type="term" value="C:cytoplasm"/>
    <property type="evidence" value="ECO:0007669"/>
    <property type="project" value="TreeGrafter"/>
</dbReference>
<accession>A0A450Y6H2</accession>
<evidence type="ECO:0000256" key="5">
    <source>
        <dbReference type="ARBA" id="ARBA00022737"/>
    </source>
</evidence>
<evidence type="ECO:0000256" key="4">
    <source>
        <dbReference type="ARBA" id="ARBA00022701"/>
    </source>
</evidence>
<keyword evidence="3" id="KW-0963">Cytoplasm</keyword>
<dbReference type="AlphaFoldDB" id="A0A450Y6H2"/>
<gene>
    <name evidence="12" type="ORF">BECKSD772F_GA0070984_101032</name>
</gene>
<evidence type="ECO:0000256" key="1">
    <source>
        <dbReference type="ARBA" id="ARBA00004245"/>
    </source>
</evidence>
<dbReference type="InterPro" id="IPR002151">
    <property type="entry name" value="Kinesin_light"/>
</dbReference>
<feature type="domain" description="CHAT" evidence="11">
    <location>
        <begin position="740"/>
        <end position="1094"/>
    </location>
</feature>
<dbReference type="SUPFAM" id="SSF48452">
    <property type="entry name" value="TPR-like"/>
    <property type="match status" value="2"/>
</dbReference>
<feature type="chain" id="PRO_5019417134" evidence="10">
    <location>
        <begin position="21"/>
        <end position="1095"/>
    </location>
</feature>
<proteinExistence type="inferred from homology"/>
<comment type="similarity">
    <text evidence="2">Belongs to the kinesin light chain family.</text>
</comment>
<evidence type="ECO:0000256" key="6">
    <source>
        <dbReference type="ARBA" id="ARBA00022803"/>
    </source>
</evidence>
<dbReference type="GO" id="GO:0007018">
    <property type="term" value="P:microtubule-based movement"/>
    <property type="evidence" value="ECO:0007669"/>
    <property type="project" value="TreeGrafter"/>
</dbReference>
<evidence type="ECO:0000256" key="2">
    <source>
        <dbReference type="ARBA" id="ARBA00009622"/>
    </source>
</evidence>
<name>A0A450Y6H2_9GAMM</name>
<evidence type="ECO:0000256" key="10">
    <source>
        <dbReference type="SAM" id="SignalP"/>
    </source>
</evidence>
<dbReference type="Gene3D" id="1.25.40.10">
    <property type="entry name" value="Tetratricopeptide repeat domain"/>
    <property type="match status" value="3"/>
</dbReference>
<dbReference type="PANTHER" id="PTHR45783">
    <property type="entry name" value="KINESIN LIGHT CHAIN"/>
    <property type="match status" value="1"/>
</dbReference>
<dbReference type="GO" id="GO:0019894">
    <property type="term" value="F:kinesin binding"/>
    <property type="evidence" value="ECO:0007669"/>
    <property type="project" value="TreeGrafter"/>
</dbReference>
<keyword evidence="4" id="KW-0493">Microtubule</keyword>
<dbReference type="Pfam" id="PF13374">
    <property type="entry name" value="TPR_10"/>
    <property type="match status" value="4"/>
</dbReference>
<evidence type="ECO:0000256" key="3">
    <source>
        <dbReference type="ARBA" id="ARBA00022490"/>
    </source>
</evidence>
<evidence type="ECO:0000256" key="9">
    <source>
        <dbReference type="ARBA" id="ARBA00023212"/>
    </source>
</evidence>
<dbReference type="Pfam" id="PF13424">
    <property type="entry name" value="TPR_12"/>
    <property type="match status" value="3"/>
</dbReference>
<keyword evidence="8" id="KW-0505">Motor protein</keyword>
<dbReference type="PANTHER" id="PTHR45783:SF3">
    <property type="entry name" value="KINESIN LIGHT CHAIN"/>
    <property type="match status" value="1"/>
</dbReference>
<dbReference type="SMART" id="SM00028">
    <property type="entry name" value="TPR"/>
    <property type="match status" value="10"/>
</dbReference>
<dbReference type="InterPro" id="IPR019734">
    <property type="entry name" value="TPR_rpt"/>
</dbReference>
<reference evidence="12" key="1">
    <citation type="submission" date="2019-02" db="EMBL/GenBank/DDBJ databases">
        <authorList>
            <person name="Gruber-Vodicka R. H."/>
            <person name="Seah K. B. B."/>
        </authorList>
    </citation>
    <scope>NUCLEOTIDE SEQUENCE</scope>
    <source>
        <strain evidence="12">BECK_S1321</strain>
    </source>
</reference>
<evidence type="ECO:0000313" key="12">
    <source>
        <dbReference type="EMBL" id="VFK37108.1"/>
    </source>
</evidence>
<dbReference type="GO" id="GO:0005871">
    <property type="term" value="C:kinesin complex"/>
    <property type="evidence" value="ECO:0007669"/>
    <property type="project" value="InterPro"/>
</dbReference>
<dbReference type="PRINTS" id="PR00381">
    <property type="entry name" value="KINESINLIGHT"/>
</dbReference>
<dbReference type="GO" id="GO:0005874">
    <property type="term" value="C:microtubule"/>
    <property type="evidence" value="ECO:0007669"/>
    <property type="project" value="UniProtKB-KW"/>
</dbReference>
<protein>
    <submittedName>
        <fullName evidence="12">Tetratricopeptide repeat-containing protein</fullName>
    </submittedName>
</protein>
<keyword evidence="6" id="KW-0802">TPR repeat</keyword>
<keyword evidence="9" id="KW-0206">Cytoskeleton</keyword>
<dbReference type="Pfam" id="PF12770">
    <property type="entry name" value="CHAT"/>
    <property type="match status" value="1"/>
</dbReference>
<dbReference type="InterPro" id="IPR024983">
    <property type="entry name" value="CHAT_dom"/>
</dbReference>
<evidence type="ECO:0000256" key="7">
    <source>
        <dbReference type="ARBA" id="ARBA00023054"/>
    </source>
</evidence>
<evidence type="ECO:0000259" key="11">
    <source>
        <dbReference type="Pfam" id="PF12770"/>
    </source>
</evidence>